<organism evidence="1 2">
    <name type="scientific">Tranquillimonas alkanivorans</name>
    <dbReference type="NCBI Taxonomy" id="441119"/>
    <lineage>
        <taxon>Bacteria</taxon>
        <taxon>Pseudomonadati</taxon>
        <taxon>Pseudomonadota</taxon>
        <taxon>Alphaproteobacteria</taxon>
        <taxon>Rhodobacterales</taxon>
        <taxon>Roseobacteraceae</taxon>
        <taxon>Tranquillimonas</taxon>
    </lineage>
</organism>
<proteinExistence type="predicted"/>
<reference evidence="1 2" key="1">
    <citation type="submission" date="2016-10" db="EMBL/GenBank/DDBJ databases">
        <authorList>
            <person name="de Groot N.N."/>
        </authorList>
    </citation>
    <scope>NUCLEOTIDE SEQUENCE [LARGE SCALE GENOMIC DNA]</scope>
    <source>
        <strain evidence="1 2">DSM 19547</strain>
    </source>
</reference>
<sequence>MAEETVHAMPVDDVRIRHADGDPNTVLLSFYQGDEVRHFTMSLDLFTRTADQMVSGAKFLAEQEPTGGWS</sequence>
<dbReference type="RefSeq" id="WP_143096151.1">
    <property type="nucleotide sequence ID" value="NZ_FOXA01000009.1"/>
</dbReference>
<protein>
    <submittedName>
        <fullName evidence="1">Uncharacterized protein</fullName>
    </submittedName>
</protein>
<dbReference type="Proteomes" id="UP000199356">
    <property type="component" value="Unassembled WGS sequence"/>
</dbReference>
<dbReference type="AlphaFoldDB" id="A0A1I5RWY5"/>
<name>A0A1I5RWY5_9RHOB</name>
<keyword evidence="2" id="KW-1185">Reference proteome</keyword>
<evidence type="ECO:0000313" key="2">
    <source>
        <dbReference type="Proteomes" id="UP000199356"/>
    </source>
</evidence>
<dbReference type="STRING" id="441119.SAMN04488047_109131"/>
<gene>
    <name evidence="1" type="ORF">SAMN04488047_109131</name>
</gene>
<dbReference type="EMBL" id="FOXA01000009">
    <property type="protein sequence ID" value="SFP62944.1"/>
    <property type="molecule type" value="Genomic_DNA"/>
</dbReference>
<evidence type="ECO:0000313" key="1">
    <source>
        <dbReference type="EMBL" id="SFP62944.1"/>
    </source>
</evidence>
<accession>A0A1I5RWY5</accession>